<gene>
    <name evidence="2" type="ORF">ENT52_08070</name>
</gene>
<dbReference type="SUPFAM" id="SSF50199">
    <property type="entry name" value="Staphylococcal nuclease"/>
    <property type="match status" value="1"/>
</dbReference>
<dbReference type="InterPro" id="IPR016071">
    <property type="entry name" value="Staphylococal_nuclease_OB-fold"/>
</dbReference>
<protein>
    <recommendedName>
        <fullName evidence="1">TNase-like domain-containing protein</fullName>
    </recommendedName>
</protein>
<dbReference type="PROSITE" id="PS50830">
    <property type="entry name" value="TNASE_3"/>
    <property type="match status" value="1"/>
</dbReference>
<dbReference type="AlphaFoldDB" id="A0A7J3M449"/>
<dbReference type="Gene3D" id="2.40.50.90">
    <property type="match status" value="1"/>
</dbReference>
<dbReference type="SUPFAM" id="SSF74853">
    <property type="entry name" value="Lamin A/C globular tail domain"/>
    <property type="match status" value="1"/>
</dbReference>
<accession>A0A7J3M449</accession>
<dbReference type="Pfam" id="PF00932">
    <property type="entry name" value="LTD"/>
    <property type="match status" value="1"/>
</dbReference>
<comment type="caution">
    <text evidence="2">The sequence shown here is derived from an EMBL/GenBank/DDBJ whole genome shotgun (WGS) entry which is preliminary data.</text>
</comment>
<reference evidence="2" key="1">
    <citation type="journal article" date="2020" name="mSystems">
        <title>Genome- and Community-Level Interaction Insights into Carbon Utilization and Element Cycling Functions of Hydrothermarchaeota in Hydrothermal Sediment.</title>
        <authorList>
            <person name="Zhou Z."/>
            <person name="Liu Y."/>
            <person name="Xu W."/>
            <person name="Pan J."/>
            <person name="Luo Z.H."/>
            <person name="Li M."/>
        </authorList>
    </citation>
    <scope>NUCLEOTIDE SEQUENCE [LARGE SCALE GENOMIC DNA]</scope>
    <source>
        <strain evidence="2">SpSt-587</strain>
    </source>
</reference>
<dbReference type="Gene3D" id="2.60.40.1260">
    <property type="entry name" value="Lamin Tail domain"/>
    <property type="match status" value="1"/>
</dbReference>
<dbReference type="Pfam" id="PF00565">
    <property type="entry name" value="SNase"/>
    <property type="match status" value="1"/>
</dbReference>
<dbReference type="EMBL" id="DSYZ01000150">
    <property type="protein sequence ID" value="HGT83661.1"/>
    <property type="molecule type" value="Genomic_DNA"/>
</dbReference>
<dbReference type="InterPro" id="IPR001322">
    <property type="entry name" value="Lamin_tail_dom"/>
</dbReference>
<proteinExistence type="predicted"/>
<evidence type="ECO:0000259" key="1">
    <source>
        <dbReference type="PROSITE" id="PS50830"/>
    </source>
</evidence>
<dbReference type="InterPro" id="IPR035437">
    <property type="entry name" value="SNase_OB-fold_sf"/>
</dbReference>
<name>A0A7J3M449_ARCFL</name>
<sequence>MEDRDQYGRLLRYVFVNNTFVNLILVQEGLARTYFVGENRKYKKELLEAEKLAKSLQLGIWKKAEGCGDDCVNLNDEYVVFVNNCPYSCELTNWTVSDEFSRKPFVFPEFVLESGGKVTLYTGCGINTKQSLYWCSTGYECNAIWTNDGDTLYLRASADNLVLVYAYHNSNLLYVDIEQKV</sequence>
<organism evidence="2">
    <name type="scientific">Archaeoglobus fulgidus</name>
    <dbReference type="NCBI Taxonomy" id="2234"/>
    <lineage>
        <taxon>Archaea</taxon>
        <taxon>Methanobacteriati</taxon>
        <taxon>Methanobacteriota</taxon>
        <taxon>Archaeoglobi</taxon>
        <taxon>Archaeoglobales</taxon>
        <taxon>Archaeoglobaceae</taxon>
        <taxon>Archaeoglobus</taxon>
    </lineage>
</organism>
<feature type="domain" description="TNase-like" evidence="1">
    <location>
        <begin position="1"/>
        <end position="63"/>
    </location>
</feature>
<dbReference type="InterPro" id="IPR036415">
    <property type="entry name" value="Lamin_tail_dom_sf"/>
</dbReference>
<evidence type="ECO:0000313" key="2">
    <source>
        <dbReference type="EMBL" id="HGT83661.1"/>
    </source>
</evidence>